<name>A0A382L831_9ZZZZ</name>
<keyword evidence="2" id="KW-0813">Transport</keyword>
<dbReference type="Gene3D" id="1.10.287.1700">
    <property type="match status" value="1"/>
</dbReference>
<dbReference type="Pfam" id="PF02050">
    <property type="entry name" value="FliJ"/>
    <property type="match status" value="1"/>
</dbReference>
<dbReference type="InterPro" id="IPR053716">
    <property type="entry name" value="Flag_assembly_chemotaxis_eff"/>
</dbReference>
<dbReference type="EMBL" id="UINC01084498">
    <property type="protein sequence ID" value="SVC31207.1"/>
    <property type="molecule type" value="Genomic_DNA"/>
</dbReference>
<accession>A0A382L831</accession>
<dbReference type="GO" id="GO:0009288">
    <property type="term" value="C:bacterial-type flagellum"/>
    <property type="evidence" value="ECO:0007669"/>
    <property type="project" value="InterPro"/>
</dbReference>
<comment type="subcellular location">
    <subcellularLocation>
        <location evidence="1">Cell membrane</location>
        <topology evidence="1">Peripheral membrane protein</topology>
        <orientation evidence="1">Cytoplasmic side</orientation>
    </subcellularLocation>
</comment>
<evidence type="ECO:0000313" key="9">
    <source>
        <dbReference type="EMBL" id="SVC31207.1"/>
    </source>
</evidence>
<dbReference type="GO" id="GO:0006935">
    <property type="term" value="P:chemotaxis"/>
    <property type="evidence" value="ECO:0007669"/>
    <property type="project" value="UniProtKB-KW"/>
</dbReference>
<keyword evidence="6" id="KW-0653">Protein transport</keyword>
<evidence type="ECO:0000256" key="8">
    <source>
        <dbReference type="ARBA" id="ARBA00023225"/>
    </source>
</evidence>
<keyword evidence="4" id="KW-0145">Chemotaxis</keyword>
<dbReference type="NCBIfam" id="TIGR02473">
    <property type="entry name" value="flagell_FliJ"/>
    <property type="match status" value="1"/>
</dbReference>
<evidence type="ECO:0000256" key="3">
    <source>
        <dbReference type="ARBA" id="ARBA00022475"/>
    </source>
</evidence>
<dbReference type="GO" id="GO:0044781">
    <property type="term" value="P:bacterial-type flagellum organization"/>
    <property type="evidence" value="ECO:0007669"/>
    <property type="project" value="UniProtKB-KW"/>
</dbReference>
<keyword evidence="5" id="KW-1005">Bacterial flagellum biogenesis</keyword>
<evidence type="ECO:0008006" key="10">
    <source>
        <dbReference type="Google" id="ProtNLM"/>
    </source>
</evidence>
<protein>
    <recommendedName>
        <fullName evidence="10">Flagellar FliJ protein</fullName>
    </recommendedName>
</protein>
<dbReference type="GO" id="GO:0071973">
    <property type="term" value="P:bacterial-type flagellum-dependent cell motility"/>
    <property type="evidence" value="ECO:0007669"/>
    <property type="project" value="InterPro"/>
</dbReference>
<keyword evidence="8" id="KW-1006">Bacterial flagellum protein export</keyword>
<keyword evidence="7" id="KW-0472">Membrane</keyword>
<keyword evidence="3" id="KW-1003">Cell membrane</keyword>
<evidence type="ECO:0000256" key="1">
    <source>
        <dbReference type="ARBA" id="ARBA00004413"/>
    </source>
</evidence>
<reference evidence="9" key="1">
    <citation type="submission" date="2018-05" db="EMBL/GenBank/DDBJ databases">
        <authorList>
            <person name="Lanie J.A."/>
            <person name="Ng W.-L."/>
            <person name="Kazmierczak K.M."/>
            <person name="Andrzejewski T.M."/>
            <person name="Davidsen T.M."/>
            <person name="Wayne K.J."/>
            <person name="Tettelin H."/>
            <person name="Glass J.I."/>
            <person name="Rusch D."/>
            <person name="Podicherti R."/>
            <person name="Tsui H.-C.T."/>
            <person name="Winkler M.E."/>
        </authorList>
    </citation>
    <scope>NUCLEOTIDE SEQUENCE</scope>
</reference>
<dbReference type="GO" id="GO:0005886">
    <property type="term" value="C:plasma membrane"/>
    <property type="evidence" value="ECO:0007669"/>
    <property type="project" value="UniProtKB-SubCell"/>
</dbReference>
<gene>
    <name evidence="9" type="ORF">METZ01_LOCUS284061</name>
</gene>
<organism evidence="9">
    <name type="scientific">marine metagenome</name>
    <dbReference type="NCBI Taxonomy" id="408172"/>
    <lineage>
        <taxon>unclassified sequences</taxon>
        <taxon>metagenomes</taxon>
        <taxon>ecological metagenomes</taxon>
    </lineage>
</organism>
<dbReference type="GO" id="GO:0015031">
    <property type="term" value="P:protein transport"/>
    <property type="evidence" value="ECO:0007669"/>
    <property type="project" value="UniProtKB-KW"/>
</dbReference>
<proteinExistence type="predicted"/>
<evidence type="ECO:0000256" key="4">
    <source>
        <dbReference type="ARBA" id="ARBA00022500"/>
    </source>
</evidence>
<evidence type="ECO:0000256" key="6">
    <source>
        <dbReference type="ARBA" id="ARBA00022927"/>
    </source>
</evidence>
<dbReference type="AlphaFoldDB" id="A0A382L831"/>
<evidence type="ECO:0000256" key="5">
    <source>
        <dbReference type="ARBA" id="ARBA00022795"/>
    </source>
</evidence>
<sequence>MKPFNFSLKTVLEVRSNEEQAASDVYARARGEVEVLQLHWRALDEAVDGNLSACRSAFDGQAQSGDLAQLQGSLRSLRVQLAELEPELLRLQGVMDEKWQLLLEARQRREALEKMRDKKQTLHQCEARRTEQNVIDEMVLLREASGMATKI</sequence>
<dbReference type="InterPro" id="IPR012823">
    <property type="entry name" value="Flagell_FliJ"/>
</dbReference>
<evidence type="ECO:0000256" key="7">
    <source>
        <dbReference type="ARBA" id="ARBA00023136"/>
    </source>
</evidence>
<evidence type="ECO:0000256" key="2">
    <source>
        <dbReference type="ARBA" id="ARBA00022448"/>
    </source>
</evidence>